<dbReference type="PANTHER" id="PTHR32322:SF18">
    <property type="entry name" value="S-ADENOSYLMETHIONINE_S-ADENOSYLHOMOCYSTEINE TRANSPORTER"/>
    <property type="match status" value="1"/>
</dbReference>
<feature type="transmembrane region" description="Helical" evidence="7">
    <location>
        <begin position="150"/>
        <end position="172"/>
    </location>
</feature>
<evidence type="ECO:0000256" key="1">
    <source>
        <dbReference type="ARBA" id="ARBA00004651"/>
    </source>
</evidence>
<protein>
    <submittedName>
        <fullName evidence="9">Drug/metabolite transporter (DMT)-like permease</fullName>
    </submittedName>
</protein>
<feature type="transmembrane region" description="Helical" evidence="7">
    <location>
        <begin position="7"/>
        <end position="28"/>
    </location>
</feature>
<feature type="domain" description="EamA" evidence="8">
    <location>
        <begin position="149"/>
        <end position="283"/>
    </location>
</feature>
<evidence type="ECO:0000256" key="7">
    <source>
        <dbReference type="SAM" id="Phobius"/>
    </source>
</evidence>
<feature type="transmembrane region" description="Helical" evidence="7">
    <location>
        <begin position="96"/>
        <end position="117"/>
    </location>
</feature>
<keyword evidence="3" id="KW-1003">Cell membrane</keyword>
<keyword evidence="10" id="KW-1185">Reference proteome</keyword>
<dbReference type="InterPro" id="IPR037185">
    <property type="entry name" value="EmrE-like"/>
</dbReference>
<evidence type="ECO:0000256" key="4">
    <source>
        <dbReference type="ARBA" id="ARBA00022692"/>
    </source>
</evidence>
<gene>
    <name evidence="9" type="ORF">BCF44_111207</name>
</gene>
<feature type="transmembrane region" description="Helical" evidence="7">
    <location>
        <begin position="184"/>
        <end position="207"/>
    </location>
</feature>
<dbReference type="InterPro" id="IPR000620">
    <property type="entry name" value="EamA_dom"/>
</dbReference>
<dbReference type="RefSeq" id="WP_170217838.1">
    <property type="nucleotide sequence ID" value="NZ_CP144375.1"/>
</dbReference>
<reference evidence="9 10" key="1">
    <citation type="submission" date="2018-08" db="EMBL/GenBank/DDBJ databases">
        <title>Genomic Encyclopedia of Archaeal and Bacterial Type Strains, Phase II (KMG-II): from individual species to whole genera.</title>
        <authorList>
            <person name="Goeker M."/>
        </authorList>
    </citation>
    <scope>NUCLEOTIDE SEQUENCE [LARGE SCALE GENOMIC DNA]</scope>
    <source>
        <strain evidence="9 10">DSM 45791</strain>
    </source>
</reference>
<evidence type="ECO:0000259" key="8">
    <source>
        <dbReference type="Pfam" id="PF00892"/>
    </source>
</evidence>
<comment type="caution">
    <text evidence="9">The sequence shown here is derived from an EMBL/GenBank/DDBJ whole genome shotgun (WGS) entry which is preliminary data.</text>
</comment>
<evidence type="ECO:0000256" key="6">
    <source>
        <dbReference type="ARBA" id="ARBA00023136"/>
    </source>
</evidence>
<proteinExistence type="inferred from homology"/>
<feature type="transmembrane region" description="Helical" evidence="7">
    <location>
        <begin position="213"/>
        <end position="231"/>
    </location>
</feature>
<feature type="transmembrane region" description="Helical" evidence="7">
    <location>
        <begin position="69"/>
        <end position="90"/>
    </location>
</feature>
<keyword evidence="5 7" id="KW-1133">Transmembrane helix</keyword>
<feature type="transmembrane region" description="Helical" evidence="7">
    <location>
        <begin position="124"/>
        <end position="144"/>
    </location>
</feature>
<evidence type="ECO:0000256" key="3">
    <source>
        <dbReference type="ARBA" id="ARBA00022475"/>
    </source>
</evidence>
<keyword evidence="6 7" id="KW-0472">Membrane</keyword>
<evidence type="ECO:0000256" key="5">
    <source>
        <dbReference type="ARBA" id="ARBA00022989"/>
    </source>
</evidence>
<dbReference type="AlphaFoldDB" id="A0A3E0HBU3"/>
<evidence type="ECO:0000256" key="2">
    <source>
        <dbReference type="ARBA" id="ARBA00007362"/>
    </source>
</evidence>
<accession>A0A3E0HBU3</accession>
<sequence>MTNTGDIRAVAFGAGSILTVGASFPVTGLLEGYPVLAGQAIRYTIGGLMLLVVLLARGRRLPLPGLRDLAGLLGMVVAGMLGFNAAILVGERYATPGFVTAVVGCTPLVLAIAVPLLGKRRPAMAAVLGAAIVVGGVAVLTGGGSWHGPGLLLAIACMVGEVLFTLCGIGPVQRLGAMEASTWACFLAAIGGAGVATIVDGGGAWRLPSTTETTALIILGVLVSAVAFTGWYTCVARIGADRAGVLVGLMPVSGLVVSVLLHAQALTVTAVLGAASVAVGCTLGLYRRRVSARREPSAARPEPRQAVRR</sequence>
<dbReference type="Proteomes" id="UP000256269">
    <property type="component" value="Unassembled WGS sequence"/>
</dbReference>
<dbReference type="PANTHER" id="PTHR32322">
    <property type="entry name" value="INNER MEMBRANE TRANSPORTER"/>
    <property type="match status" value="1"/>
</dbReference>
<keyword evidence="4 7" id="KW-0812">Transmembrane</keyword>
<comment type="similarity">
    <text evidence="2">Belongs to the EamA transporter family.</text>
</comment>
<feature type="transmembrane region" description="Helical" evidence="7">
    <location>
        <begin position="40"/>
        <end position="57"/>
    </location>
</feature>
<feature type="transmembrane region" description="Helical" evidence="7">
    <location>
        <begin position="267"/>
        <end position="286"/>
    </location>
</feature>
<evidence type="ECO:0000313" key="9">
    <source>
        <dbReference type="EMBL" id="REH41903.1"/>
    </source>
</evidence>
<dbReference type="EMBL" id="QUNO01000011">
    <property type="protein sequence ID" value="REH41903.1"/>
    <property type="molecule type" value="Genomic_DNA"/>
</dbReference>
<organism evidence="9 10">
    <name type="scientific">Kutzneria buriramensis</name>
    <dbReference type="NCBI Taxonomy" id="1045776"/>
    <lineage>
        <taxon>Bacteria</taxon>
        <taxon>Bacillati</taxon>
        <taxon>Actinomycetota</taxon>
        <taxon>Actinomycetes</taxon>
        <taxon>Pseudonocardiales</taxon>
        <taxon>Pseudonocardiaceae</taxon>
        <taxon>Kutzneria</taxon>
    </lineage>
</organism>
<dbReference type="GO" id="GO:0005886">
    <property type="term" value="C:plasma membrane"/>
    <property type="evidence" value="ECO:0007669"/>
    <property type="project" value="UniProtKB-SubCell"/>
</dbReference>
<dbReference type="Pfam" id="PF00892">
    <property type="entry name" value="EamA"/>
    <property type="match status" value="2"/>
</dbReference>
<dbReference type="SUPFAM" id="SSF103481">
    <property type="entry name" value="Multidrug resistance efflux transporter EmrE"/>
    <property type="match status" value="2"/>
</dbReference>
<evidence type="ECO:0000313" key="10">
    <source>
        <dbReference type="Proteomes" id="UP000256269"/>
    </source>
</evidence>
<comment type="subcellular location">
    <subcellularLocation>
        <location evidence="1">Cell membrane</location>
        <topology evidence="1">Multi-pass membrane protein</topology>
    </subcellularLocation>
</comment>
<name>A0A3E0HBU3_9PSEU</name>
<dbReference type="InterPro" id="IPR050638">
    <property type="entry name" value="AA-Vitamin_Transporters"/>
</dbReference>
<feature type="domain" description="EamA" evidence="8">
    <location>
        <begin position="9"/>
        <end position="141"/>
    </location>
</feature>
<feature type="transmembrane region" description="Helical" evidence="7">
    <location>
        <begin position="243"/>
        <end position="261"/>
    </location>
</feature>